<gene>
    <name evidence="2" type="ORF">BC351_00210</name>
</gene>
<accession>A0A1V4HS04</accession>
<dbReference type="Pfam" id="PF01541">
    <property type="entry name" value="GIY-YIG"/>
    <property type="match status" value="1"/>
</dbReference>
<organism evidence="2 3">
    <name type="scientific">Paenibacillus ferrarius</name>
    <dbReference type="NCBI Taxonomy" id="1469647"/>
    <lineage>
        <taxon>Bacteria</taxon>
        <taxon>Bacillati</taxon>
        <taxon>Bacillota</taxon>
        <taxon>Bacilli</taxon>
        <taxon>Bacillales</taxon>
        <taxon>Paenibacillaceae</taxon>
        <taxon>Paenibacillus</taxon>
    </lineage>
</organism>
<keyword evidence="3" id="KW-1185">Reference proteome</keyword>
<dbReference type="InterPro" id="IPR025827">
    <property type="entry name" value="Zn_ribbon_recom_dom"/>
</dbReference>
<protein>
    <recommendedName>
        <fullName evidence="1">GIY-YIG domain-containing protein</fullName>
    </recommendedName>
</protein>
<evidence type="ECO:0000313" key="2">
    <source>
        <dbReference type="EMBL" id="OPH61700.1"/>
    </source>
</evidence>
<dbReference type="CDD" id="cd10437">
    <property type="entry name" value="GIY-YIG_HE_I-TevI_like"/>
    <property type="match status" value="1"/>
</dbReference>
<dbReference type="Gene3D" id="3.40.1440.10">
    <property type="entry name" value="GIY-YIG endonuclease"/>
    <property type="match status" value="1"/>
</dbReference>
<dbReference type="GO" id="GO:0004519">
    <property type="term" value="F:endonuclease activity"/>
    <property type="evidence" value="ECO:0007669"/>
    <property type="project" value="InterPro"/>
</dbReference>
<dbReference type="AlphaFoldDB" id="A0A1V4HS04"/>
<dbReference type="EMBL" id="MBTG01000001">
    <property type="protein sequence ID" value="OPH61700.1"/>
    <property type="molecule type" value="Genomic_DNA"/>
</dbReference>
<evidence type="ECO:0000313" key="3">
    <source>
        <dbReference type="Proteomes" id="UP000190626"/>
    </source>
</evidence>
<sequence>MSKIISGIYKIENKQNGKVYIGSSKDIHVRWKSHIRELNKKEHHSSHLQHAWLKYREENFEFAIIEIIEDVNNLIDREQYYFYLTKCYNRNYGYNISPTAGRCLGVKRTEEEKQWLSKIKSGEKSPHATITDKEAITICERIVSGEPVKSISRDYPEGVVTRINYGKTWRHISKDYIDRFPEKIKLPSKVKKEKIIEVKTIKIKKKRASKYIFSAFIKCLDCSNNFRGKMHRKKAVYICLGYHRRKTNCERFTIHEKDILKAIQIHFKTNVINLNLVSSIDVESKTVKKYYTNGSSSIL</sequence>
<feature type="domain" description="GIY-YIG" evidence="1">
    <location>
        <begin position="4"/>
        <end position="96"/>
    </location>
</feature>
<dbReference type="RefSeq" id="WP_158081935.1">
    <property type="nucleotide sequence ID" value="NZ_MBTG01000001.1"/>
</dbReference>
<dbReference type="Proteomes" id="UP000190626">
    <property type="component" value="Unassembled WGS sequence"/>
</dbReference>
<comment type="caution">
    <text evidence="2">The sequence shown here is derived from an EMBL/GenBank/DDBJ whole genome shotgun (WGS) entry which is preliminary data.</text>
</comment>
<proteinExistence type="predicted"/>
<dbReference type="NCBIfam" id="TIGR01453">
    <property type="entry name" value="grpIintron_endo"/>
    <property type="match status" value="1"/>
</dbReference>
<evidence type="ECO:0000259" key="1">
    <source>
        <dbReference type="PROSITE" id="PS50164"/>
    </source>
</evidence>
<dbReference type="PROSITE" id="PS50164">
    <property type="entry name" value="GIY_YIG"/>
    <property type="match status" value="1"/>
</dbReference>
<dbReference type="OrthoDB" id="2630929at2"/>
<name>A0A1V4HS04_9BACL</name>
<dbReference type="InterPro" id="IPR035901">
    <property type="entry name" value="GIY-YIG_endonuc_sf"/>
</dbReference>
<dbReference type="SUPFAM" id="SSF82771">
    <property type="entry name" value="GIY-YIG endonuclease"/>
    <property type="match status" value="1"/>
</dbReference>
<dbReference type="InterPro" id="IPR000305">
    <property type="entry name" value="GIY-YIG_endonuc"/>
</dbReference>
<reference evidence="3" key="1">
    <citation type="submission" date="2016-07" db="EMBL/GenBank/DDBJ databases">
        <authorList>
            <person name="Florea S."/>
            <person name="Webb J.S."/>
            <person name="Jaromczyk J."/>
            <person name="Schardl C.L."/>
        </authorList>
    </citation>
    <scope>NUCLEOTIDE SEQUENCE [LARGE SCALE GENOMIC DNA]</scope>
    <source>
        <strain evidence="3">CY1</strain>
    </source>
</reference>
<dbReference type="InterPro" id="IPR006350">
    <property type="entry name" value="Intron_endoG1"/>
</dbReference>
<dbReference type="Pfam" id="PF13408">
    <property type="entry name" value="Zn_ribbon_recom"/>
    <property type="match status" value="1"/>
</dbReference>
<dbReference type="SMART" id="SM00465">
    <property type="entry name" value="GIYc"/>
    <property type="match status" value="1"/>
</dbReference>